<feature type="compositionally biased region" description="Pro residues" evidence="4">
    <location>
        <begin position="419"/>
        <end position="428"/>
    </location>
</feature>
<feature type="region of interest" description="Disordered" evidence="4">
    <location>
        <begin position="755"/>
        <end position="792"/>
    </location>
</feature>
<feature type="compositionally biased region" description="Low complexity" evidence="4">
    <location>
        <begin position="376"/>
        <end position="401"/>
    </location>
</feature>
<dbReference type="PANTHER" id="PTHR14398:SF0">
    <property type="entry name" value="ZINC FINGER PROTEIN SWM"/>
    <property type="match status" value="1"/>
</dbReference>
<dbReference type="Gene3D" id="3.30.70.330">
    <property type="match status" value="1"/>
</dbReference>
<dbReference type="CDD" id="cd12257">
    <property type="entry name" value="RRM1_RBM26_like"/>
    <property type="match status" value="1"/>
</dbReference>
<organism evidence="6 7">
    <name type="scientific">Macrostomum lignano</name>
    <dbReference type="NCBI Taxonomy" id="282301"/>
    <lineage>
        <taxon>Eukaryota</taxon>
        <taxon>Metazoa</taxon>
        <taxon>Spiralia</taxon>
        <taxon>Lophotrochozoa</taxon>
        <taxon>Platyhelminthes</taxon>
        <taxon>Rhabditophora</taxon>
        <taxon>Macrostomorpha</taxon>
        <taxon>Macrostomida</taxon>
        <taxon>Macrostomidae</taxon>
        <taxon>Macrostomum</taxon>
    </lineage>
</organism>
<dbReference type="Gene3D" id="1.20.1390.10">
    <property type="entry name" value="PWI domain"/>
    <property type="match status" value="1"/>
</dbReference>
<dbReference type="InterPro" id="IPR002483">
    <property type="entry name" value="PWI_dom"/>
</dbReference>
<keyword evidence="2" id="KW-0479">Metal-binding</keyword>
<sequence>MHIANIESFKAWLITSIQPICDADPYPLSKYVLALLKKDKDEKELKSICNDQLDVFFQENTLEFVEKLFQVLKDESYLKVSAPAPTPASVTPASTASQSAPSSVSAASSQQQQQQKPQPPPAAAQKRKASTSGDSETAASASNDKQQSQPSESKISRVSAGAKQQQQQQQRPPHAAAQQTPPKDLRSTINARAGNSSAASSTRQQHHQKHQGLQQLTQHQRHPAQVPMVSAQGYQHHGQPPMPFLPPPLPPPLQHQMIQPMPPVSTGPGFYPQQSMPMMLPPQPPLTHQQQRLRCRDFDEKGVCMLGAACPYDHGAHPMTFPPGDPNYGKYFPGIMQPPQSQLPPNQMMSGQGLSTGAMMVTAPSQPISAQPTMVSQQQHQQALHNNRQQQQQQTQHTRSQPADEASQATSTQPQRIVQPPPPLPQAPQQPQSAVVTVVASDPPSTGNNSSNRAFQQQQQSVQSCTLELRKVPASLNNADSLLEHFCKFGTVIDIDVGGCGTPDSAKITFANAADAVAAYRSPEAVLNNRFIRLFLPGGGPRQSAKDRLGNRQQQNRRQSNPRRTSTGGDGSESGDATDAGSAAAADSAGAPPSRASLTWTPHSAEAAAKAAEAAATAAAERKQESARILQAQKVALERAKAHRELRAKQILMLKDCKESLAKLGNLFAKAKDSESRHSIAETMKPINAQIRDLEASLGVVATGNASLRDLQKELLDLELEIFQKEGLETVTEQKKRLAEVRKLLSARLPQKPMLPVASASSASSTAGPSGGTGGGSTAGGGGGGGGLPNFAQTRLDKRSKSLRIQGQPADKVEDLLRTLASQSGAKAQLHHQLPGAGGGSELLVDFATRAEAEAALAKLKSLAEERGDGLKAEWSQKTAAAAAAEAAPSAAAAE</sequence>
<dbReference type="Pfam" id="PF01480">
    <property type="entry name" value="PWI"/>
    <property type="match status" value="1"/>
</dbReference>
<feature type="region of interest" description="Disordered" evidence="4">
    <location>
        <begin position="82"/>
        <end position="225"/>
    </location>
</feature>
<feature type="compositionally biased region" description="Polar residues" evidence="4">
    <location>
        <begin position="130"/>
        <end position="153"/>
    </location>
</feature>
<feature type="coiled-coil region" evidence="3">
    <location>
        <begin position="701"/>
        <end position="728"/>
    </location>
</feature>
<evidence type="ECO:0000256" key="4">
    <source>
        <dbReference type="SAM" id="MobiDB-lite"/>
    </source>
</evidence>
<feature type="region of interest" description="Disordered" evidence="4">
    <location>
        <begin position="537"/>
        <end position="612"/>
    </location>
</feature>
<dbReference type="OrthoDB" id="443401at2759"/>
<evidence type="ECO:0000259" key="5">
    <source>
        <dbReference type="PROSITE" id="PS50103"/>
    </source>
</evidence>
<comment type="caution">
    <text evidence="6">The sequence shown here is derived from an EMBL/GenBank/DDBJ whole genome shotgun (WGS) entry which is preliminary data.</text>
</comment>
<evidence type="ECO:0000313" key="6">
    <source>
        <dbReference type="EMBL" id="PAA55506.1"/>
    </source>
</evidence>
<dbReference type="GO" id="GO:0005634">
    <property type="term" value="C:nucleus"/>
    <property type="evidence" value="ECO:0007669"/>
    <property type="project" value="TreeGrafter"/>
</dbReference>
<gene>
    <name evidence="6" type="ORF">BOX15_Mlig013727g1</name>
</gene>
<evidence type="ECO:0000256" key="1">
    <source>
        <dbReference type="ARBA" id="ARBA00022884"/>
    </source>
</evidence>
<proteinExistence type="predicted"/>
<keyword evidence="7" id="KW-1185">Reference proteome</keyword>
<feature type="compositionally biased region" description="Low complexity" evidence="4">
    <location>
        <begin position="82"/>
        <end position="116"/>
    </location>
</feature>
<feature type="zinc finger region" description="C3H1-type" evidence="2">
    <location>
        <begin position="289"/>
        <end position="317"/>
    </location>
</feature>
<feature type="compositionally biased region" description="Low complexity" evidence="4">
    <location>
        <begin position="162"/>
        <end position="182"/>
    </location>
</feature>
<name>A0A267E242_9PLAT</name>
<dbReference type="STRING" id="282301.A0A267E242"/>
<accession>A0A267E242</accession>
<reference evidence="6 7" key="1">
    <citation type="submission" date="2017-06" db="EMBL/GenBank/DDBJ databases">
        <title>A platform for efficient transgenesis in Macrostomum lignano, a flatworm model organism for stem cell research.</title>
        <authorList>
            <person name="Berezikov E."/>
        </authorList>
    </citation>
    <scope>NUCLEOTIDE SEQUENCE [LARGE SCALE GENOMIC DNA]</scope>
    <source>
        <strain evidence="6">DV1</strain>
        <tissue evidence="6">Whole organism</tissue>
    </source>
</reference>
<feature type="compositionally biased region" description="Low complexity" evidence="4">
    <location>
        <begin position="758"/>
        <end position="768"/>
    </location>
</feature>
<evidence type="ECO:0000256" key="2">
    <source>
        <dbReference type="PROSITE-ProRule" id="PRU00723"/>
    </source>
</evidence>
<keyword evidence="1" id="KW-0694">RNA-binding</keyword>
<dbReference type="Proteomes" id="UP000215902">
    <property type="component" value="Unassembled WGS sequence"/>
</dbReference>
<feature type="compositionally biased region" description="Polar residues" evidence="4">
    <location>
        <begin position="443"/>
        <end position="455"/>
    </location>
</feature>
<dbReference type="SUPFAM" id="SSF54928">
    <property type="entry name" value="RNA-binding domain, RBD"/>
    <property type="match status" value="1"/>
</dbReference>
<feature type="compositionally biased region" description="Low complexity" evidence="4">
    <location>
        <begin position="190"/>
        <end position="201"/>
    </location>
</feature>
<dbReference type="PANTHER" id="PTHR14398">
    <property type="entry name" value="RNA RECOGNITION RRM/RNP DOMAIN"/>
    <property type="match status" value="1"/>
</dbReference>
<keyword evidence="3" id="KW-0175">Coiled coil</keyword>
<protein>
    <recommendedName>
        <fullName evidence="5">C3H1-type domain-containing protein</fullName>
    </recommendedName>
</protein>
<dbReference type="PROSITE" id="PS50103">
    <property type="entry name" value="ZF_C3H1"/>
    <property type="match status" value="1"/>
</dbReference>
<dbReference type="InterPro" id="IPR000571">
    <property type="entry name" value="Znf_CCCH"/>
</dbReference>
<dbReference type="AlphaFoldDB" id="A0A267E242"/>
<dbReference type="EMBL" id="NIVC01002742">
    <property type="protein sequence ID" value="PAA55506.1"/>
    <property type="molecule type" value="Genomic_DNA"/>
</dbReference>
<feature type="compositionally biased region" description="Gly residues" evidence="4">
    <location>
        <begin position="769"/>
        <end position="788"/>
    </location>
</feature>
<dbReference type="InterPro" id="IPR012677">
    <property type="entry name" value="Nucleotide-bd_a/b_plait_sf"/>
</dbReference>
<dbReference type="InterPro" id="IPR035979">
    <property type="entry name" value="RBD_domain_sf"/>
</dbReference>
<dbReference type="GO" id="GO:0003723">
    <property type="term" value="F:RNA binding"/>
    <property type="evidence" value="ECO:0007669"/>
    <property type="project" value="UniProtKB-KW"/>
</dbReference>
<feature type="compositionally biased region" description="Low complexity" evidence="4">
    <location>
        <begin position="574"/>
        <end position="597"/>
    </location>
</feature>
<feature type="compositionally biased region" description="Low complexity" evidence="4">
    <location>
        <begin position="551"/>
        <end position="567"/>
    </location>
</feature>
<feature type="domain" description="C3H1-type" evidence="5">
    <location>
        <begin position="289"/>
        <end position="317"/>
    </location>
</feature>
<evidence type="ECO:0000256" key="3">
    <source>
        <dbReference type="SAM" id="Coils"/>
    </source>
</evidence>
<dbReference type="InterPro" id="IPR045137">
    <property type="entry name" value="RBM26/27"/>
</dbReference>
<dbReference type="GO" id="GO:0008270">
    <property type="term" value="F:zinc ion binding"/>
    <property type="evidence" value="ECO:0007669"/>
    <property type="project" value="UniProtKB-KW"/>
</dbReference>
<keyword evidence="2" id="KW-0862">Zinc</keyword>
<feature type="region of interest" description="Disordered" evidence="4">
    <location>
        <begin position="367"/>
        <end position="458"/>
    </location>
</feature>
<keyword evidence="2" id="KW-0863">Zinc-finger</keyword>
<evidence type="ECO:0000313" key="7">
    <source>
        <dbReference type="Proteomes" id="UP000215902"/>
    </source>
</evidence>